<feature type="transmembrane region" description="Helical" evidence="1">
    <location>
        <begin position="25"/>
        <end position="46"/>
    </location>
</feature>
<feature type="domain" description="M23ase beta-sheet core" evidence="2">
    <location>
        <begin position="200"/>
        <end position="294"/>
    </location>
</feature>
<dbReference type="eggNOG" id="COG0739">
    <property type="taxonomic scope" value="Bacteria"/>
</dbReference>
<dbReference type="Proteomes" id="UP000002710">
    <property type="component" value="Chromosome"/>
</dbReference>
<gene>
    <name evidence="3" type="ordered locus">Dde_0243</name>
</gene>
<dbReference type="STRING" id="207559.Dde_0243"/>
<keyword evidence="1" id="KW-1133">Transmembrane helix</keyword>
<dbReference type="PANTHER" id="PTHR21666">
    <property type="entry name" value="PEPTIDASE-RELATED"/>
    <property type="match status" value="1"/>
</dbReference>
<dbReference type="Gene3D" id="2.70.70.10">
    <property type="entry name" value="Glucose Permease (Domain IIA)"/>
    <property type="match status" value="1"/>
</dbReference>
<evidence type="ECO:0000313" key="4">
    <source>
        <dbReference type="Proteomes" id="UP000002710"/>
    </source>
</evidence>
<dbReference type="HOGENOM" id="CLU_029425_2_4_7"/>
<dbReference type="InterPro" id="IPR050570">
    <property type="entry name" value="Cell_wall_metabolism_enzyme"/>
</dbReference>
<keyword evidence="1" id="KW-0812">Transmembrane</keyword>
<dbReference type="CDD" id="cd12797">
    <property type="entry name" value="M23_peptidase"/>
    <property type="match status" value="1"/>
</dbReference>
<dbReference type="RefSeq" id="WP_011366393.1">
    <property type="nucleotide sequence ID" value="NC_007519.1"/>
</dbReference>
<dbReference type="MEROPS" id="M23.009"/>
<dbReference type="SUPFAM" id="SSF51261">
    <property type="entry name" value="Duplicated hybrid motif"/>
    <property type="match status" value="1"/>
</dbReference>
<dbReference type="PANTHER" id="PTHR21666:SF270">
    <property type="entry name" value="MUREIN HYDROLASE ACTIVATOR ENVC"/>
    <property type="match status" value="1"/>
</dbReference>
<keyword evidence="1" id="KW-0472">Membrane</keyword>
<dbReference type="FunFam" id="2.70.70.10:FF:000006">
    <property type="entry name" value="M23 family peptidase"/>
    <property type="match status" value="1"/>
</dbReference>
<accession>Q316V2</accession>
<dbReference type="AlphaFoldDB" id="Q316V2"/>
<organism evidence="3 4">
    <name type="scientific">Oleidesulfovibrio alaskensis (strain ATCC BAA-1058 / DSM 17464 / G20)</name>
    <name type="common">Desulfovibrio alaskensis</name>
    <dbReference type="NCBI Taxonomy" id="207559"/>
    <lineage>
        <taxon>Bacteria</taxon>
        <taxon>Pseudomonadati</taxon>
        <taxon>Thermodesulfobacteriota</taxon>
        <taxon>Desulfovibrionia</taxon>
        <taxon>Desulfovibrionales</taxon>
        <taxon>Desulfovibrionaceae</taxon>
        <taxon>Oleidesulfovibrio</taxon>
    </lineage>
</organism>
<sequence length="300" mass="33914">MLFNKYHIVIFKGDQGCCSKLRLRGWLLCALLLVMAGLVGSNIYFAKYYSQYHTLRDKLASSEKLVDEQNVQILSMAGKLKSIRDDLQRIRQFDSKLRIMINMDREPAETSSVGGARTDDFSSDYLPIHRQELLARKMHSFLKQLNTEVRLEEVKQQELLNALNENRELLAATPSIWPTEGWITSPFGPRRSPFTGRKDFHKGLDISNRPGTPIYAPANGEVLFTGTDGAYGRTVLVRHSAGIVTRYAHLRSSAVKKGQKVARGELIAYMGNTGRSTGPHLHYEVRLNGVCVDPMRYILN</sequence>
<reference evidence="3 4" key="1">
    <citation type="journal article" date="2011" name="J. Bacteriol.">
        <title>Complete genome sequence and updated annotation of Desulfovibrio alaskensis G20.</title>
        <authorList>
            <person name="Hauser L.J."/>
            <person name="Land M.L."/>
            <person name="Brown S.D."/>
            <person name="Larimer F."/>
            <person name="Keller K.L."/>
            <person name="Rapp-Giles B.J."/>
            <person name="Price M.N."/>
            <person name="Lin M."/>
            <person name="Bruce D.C."/>
            <person name="Detter J.C."/>
            <person name="Tapia R."/>
            <person name="Han C.S."/>
            <person name="Goodwin L.A."/>
            <person name="Cheng J.F."/>
            <person name="Pitluck S."/>
            <person name="Copeland A."/>
            <person name="Lucas S."/>
            <person name="Nolan M."/>
            <person name="Lapidus A.L."/>
            <person name="Palumbo A.V."/>
            <person name="Wall J.D."/>
        </authorList>
    </citation>
    <scope>NUCLEOTIDE SEQUENCE [LARGE SCALE GENOMIC DNA]</scope>
    <source>
        <strain evidence="4">ATCC BAA 1058 / DSM 17464 / G20</strain>
    </source>
</reference>
<dbReference type="KEGG" id="dde:Dde_0243"/>
<dbReference type="InterPro" id="IPR011055">
    <property type="entry name" value="Dup_hybrid_motif"/>
</dbReference>
<evidence type="ECO:0000313" key="3">
    <source>
        <dbReference type="EMBL" id="ABB37044.1"/>
    </source>
</evidence>
<evidence type="ECO:0000256" key="1">
    <source>
        <dbReference type="SAM" id="Phobius"/>
    </source>
</evidence>
<dbReference type="Pfam" id="PF01551">
    <property type="entry name" value="Peptidase_M23"/>
    <property type="match status" value="1"/>
</dbReference>
<evidence type="ECO:0000259" key="2">
    <source>
        <dbReference type="Pfam" id="PF01551"/>
    </source>
</evidence>
<protein>
    <submittedName>
        <fullName evidence="3">Peptidase M23</fullName>
    </submittedName>
</protein>
<keyword evidence="4" id="KW-1185">Reference proteome</keyword>
<name>Q316V2_OLEA2</name>
<dbReference type="GO" id="GO:0004222">
    <property type="term" value="F:metalloendopeptidase activity"/>
    <property type="evidence" value="ECO:0007669"/>
    <property type="project" value="TreeGrafter"/>
</dbReference>
<dbReference type="InterPro" id="IPR016047">
    <property type="entry name" value="M23ase_b-sheet_dom"/>
</dbReference>
<proteinExistence type="predicted"/>
<dbReference type="EMBL" id="CP000112">
    <property type="protein sequence ID" value="ABB37044.1"/>
    <property type="molecule type" value="Genomic_DNA"/>
</dbReference>